<protein>
    <submittedName>
        <fullName evidence="2">Histone deacetylase 15 isoform X2</fullName>
    </submittedName>
</protein>
<evidence type="ECO:0000313" key="2">
    <source>
        <dbReference type="RefSeq" id="XP_018491404.1"/>
    </source>
</evidence>
<dbReference type="AlphaFoldDB" id="A0A6J0P3Q1"/>
<organism evidence="1 2">
    <name type="scientific">Raphanus sativus</name>
    <name type="common">Radish</name>
    <name type="synonym">Raphanus raphanistrum var. sativus</name>
    <dbReference type="NCBI Taxonomy" id="3726"/>
    <lineage>
        <taxon>Eukaryota</taxon>
        <taxon>Viridiplantae</taxon>
        <taxon>Streptophyta</taxon>
        <taxon>Embryophyta</taxon>
        <taxon>Tracheophyta</taxon>
        <taxon>Spermatophyta</taxon>
        <taxon>Magnoliopsida</taxon>
        <taxon>eudicotyledons</taxon>
        <taxon>Gunneridae</taxon>
        <taxon>Pentapetalae</taxon>
        <taxon>rosids</taxon>
        <taxon>malvids</taxon>
        <taxon>Brassicales</taxon>
        <taxon>Brassicaceae</taxon>
        <taxon>Brassiceae</taxon>
        <taxon>Raphanus</taxon>
    </lineage>
</organism>
<reference evidence="2" key="2">
    <citation type="submission" date="2025-08" db="UniProtKB">
        <authorList>
            <consortium name="RefSeq"/>
        </authorList>
    </citation>
    <scope>IDENTIFICATION</scope>
    <source>
        <tissue evidence="2">Leaf</tissue>
    </source>
</reference>
<name>A0A6J0P3Q1_RAPSA</name>
<dbReference type="OrthoDB" id="424012at2759"/>
<proteinExistence type="predicted"/>
<evidence type="ECO:0000313" key="1">
    <source>
        <dbReference type="Proteomes" id="UP000504610"/>
    </source>
</evidence>
<accession>A0A6J0P3Q1</accession>
<dbReference type="GeneID" id="108861916"/>
<reference evidence="1" key="1">
    <citation type="journal article" date="2019" name="Database">
        <title>The radish genome database (RadishGD): an integrated information resource for radish genomics.</title>
        <authorList>
            <person name="Yu H.J."/>
            <person name="Baek S."/>
            <person name="Lee Y.J."/>
            <person name="Cho A."/>
            <person name="Mun J.H."/>
        </authorList>
    </citation>
    <scope>NUCLEOTIDE SEQUENCE [LARGE SCALE GENOMIC DNA]</scope>
    <source>
        <strain evidence="1">cv. WK10039</strain>
    </source>
</reference>
<sequence length="81" mass="9001">MSAIIRLRHGYFASLLFKRHWSLTEVEEKCGGNSSATSSTAVGFAEIMLLHSECFCKSSRWSTFQSMLTLLISQASFSADC</sequence>
<dbReference type="Proteomes" id="UP000504610">
    <property type="component" value="Chromosome 5"/>
</dbReference>
<keyword evidence="1" id="KW-1185">Reference proteome</keyword>
<dbReference type="RefSeq" id="XP_018491404.1">
    <property type="nucleotide sequence ID" value="XM_018635902.2"/>
</dbReference>
<gene>
    <name evidence="2" type="primary">LOC108861916</name>
</gene>
<dbReference type="KEGG" id="rsz:108861916"/>